<feature type="compositionally biased region" description="Basic and acidic residues" evidence="1">
    <location>
        <begin position="3059"/>
        <end position="3076"/>
    </location>
</feature>
<dbReference type="EMBL" id="LN714477">
    <property type="protein sequence ID" value="CEL64956.1"/>
    <property type="molecule type" value="Genomic_DNA"/>
</dbReference>
<feature type="region of interest" description="Disordered" evidence="1">
    <location>
        <begin position="4678"/>
        <end position="4769"/>
    </location>
</feature>
<feature type="compositionally biased region" description="Low complexity" evidence="1">
    <location>
        <begin position="1"/>
        <end position="19"/>
    </location>
</feature>
<feature type="compositionally biased region" description="Low complexity" evidence="1">
    <location>
        <begin position="607"/>
        <end position="622"/>
    </location>
</feature>
<feature type="region of interest" description="Disordered" evidence="1">
    <location>
        <begin position="3608"/>
        <end position="3727"/>
    </location>
</feature>
<feature type="region of interest" description="Disordered" evidence="1">
    <location>
        <begin position="4835"/>
        <end position="4872"/>
    </location>
</feature>
<feature type="compositionally biased region" description="Low complexity" evidence="1">
    <location>
        <begin position="60"/>
        <end position="71"/>
    </location>
</feature>
<feature type="region of interest" description="Disordered" evidence="1">
    <location>
        <begin position="1244"/>
        <end position="1297"/>
    </location>
</feature>
<feature type="compositionally biased region" description="Low complexity" evidence="1">
    <location>
        <begin position="521"/>
        <end position="532"/>
    </location>
</feature>
<name>A0A0F7U7B8_NEOCL</name>
<feature type="compositionally biased region" description="Basic and acidic residues" evidence="1">
    <location>
        <begin position="4319"/>
        <end position="4336"/>
    </location>
</feature>
<gene>
    <name evidence="2" type="ORF">BN1204_008200</name>
</gene>
<feature type="compositionally biased region" description="Basic and acidic residues" evidence="1">
    <location>
        <begin position="985"/>
        <end position="1000"/>
    </location>
</feature>
<feature type="compositionally biased region" description="Basic and acidic residues" evidence="1">
    <location>
        <begin position="1759"/>
        <end position="1772"/>
    </location>
</feature>
<feature type="region of interest" description="Disordered" evidence="1">
    <location>
        <begin position="1"/>
        <end position="27"/>
    </location>
</feature>
<feature type="compositionally biased region" description="Basic and acidic residues" evidence="1">
    <location>
        <begin position="3155"/>
        <end position="3176"/>
    </location>
</feature>
<feature type="compositionally biased region" description="Basic and acidic residues" evidence="1">
    <location>
        <begin position="4741"/>
        <end position="4769"/>
    </location>
</feature>
<feature type="compositionally biased region" description="Gly residues" evidence="1">
    <location>
        <begin position="4442"/>
        <end position="4454"/>
    </location>
</feature>
<feature type="region of interest" description="Disordered" evidence="1">
    <location>
        <begin position="4108"/>
        <end position="4170"/>
    </location>
</feature>
<feature type="region of interest" description="Disordered" evidence="1">
    <location>
        <begin position="2043"/>
        <end position="2081"/>
    </location>
</feature>
<feature type="region of interest" description="Disordered" evidence="1">
    <location>
        <begin position="4399"/>
        <end position="4476"/>
    </location>
</feature>
<feature type="compositionally biased region" description="Basic and acidic residues" evidence="1">
    <location>
        <begin position="280"/>
        <end position="303"/>
    </location>
</feature>
<feature type="compositionally biased region" description="Low complexity" evidence="1">
    <location>
        <begin position="2151"/>
        <end position="2161"/>
    </location>
</feature>
<feature type="region of interest" description="Disordered" evidence="1">
    <location>
        <begin position="3469"/>
        <end position="3522"/>
    </location>
</feature>
<feature type="region of interest" description="Disordered" evidence="1">
    <location>
        <begin position="2235"/>
        <end position="2259"/>
    </location>
</feature>
<feature type="region of interest" description="Disordered" evidence="1">
    <location>
        <begin position="2930"/>
        <end position="3106"/>
    </location>
</feature>
<feature type="region of interest" description="Disordered" evidence="1">
    <location>
        <begin position="707"/>
        <end position="1105"/>
    </location>
</feature>
<feature type="compositionally biased region" description="Basic residues" evidence="1">
    <location>
        <begin position="2946"/>
        <end position="2956"/>
    </location>
</feature>
<feature type="compositionally biased region" description="Basic and acidic residues" evidence="1">
    <location>
        <begin position="4719"/>
        <end position="4729"/>
    </location>
</feature>
<feature type="compositionally biased region" description="Low complexity" evidence="1">
    <location>
        <begin position="137"/>
        <end position="148"/>
    </location>
</feature>
<feature type="compositionally biased region" description="Basic and acidic residues" evidence="1">
    <location>
        <begin position="1253"/>
        <end position="1264"/>
    </location>
</feature>
<feature type="region of interest" description="Disordered" evidence="1">
    <location>
        <begin position="2854"/>
        <end position="2896"/>
    </location>
</feature>
<feature type="compositionally biased region" description="Basic and acidic residues" evidence="1">
    <location>
        <begin position="3625"/>
        <end position="3667"/>
    </location>
</feature>
<feature type="compositionally biased region" description="Low complexity" evidence="1">
    <location>
        <begin position="1357"/>
        <end position="1377"/>
    </location>
</feature>
<feature type="compositionally biased region" description="Basic residues" evidence="1">
    <location>
        <begin position="322"/>
        <end position="333"/>
    </location>
</feature>
<feature type="compositionally biased region" description="Basic and acidic residues" evidence="1">
    <location>
        <begin position="1511"/>
        <end position="1527"/>
    </location>
</feature>
<feature type="compositionally biased region" description="Basic and acidic residues" evidence="1">
    <location>
        <begin position="3291"/>
        <end position="3312"/>
    </location>
</feature>
<sequence>MEAGSAPAASACWPSSASCNLAPPLRDEDDQLSSLKRRRVSAVAFHLSALDTSNTDSRGRGPSSSTSLSRSLPFSSASTFAFSSAERNEVAELQTPSKNSACLATAFRLCSEQLASPPSARAPTVTSLASSSRRTVPTLSSLPTSPLASPPIASSAFAAFSSNSSLHASSSSHSRPSVTSSATSFQNGEASRVSDRPATGASEQPRERSTPATSRGTPPLGKKRPSGFSISSSPNSSVPSSLRRKALSPRCPRSACLSLCPPEGEKLLCSPREANPSRSSRREEARSQRGGEEGDLEPRRDASSLDEWEETHAPTSSESRRRQTHATRSSTRHRTAEPTSERLSVVSFDELAEHRTPAEEDQAERDEREEGSQDEDERNCALPFFSEHLSSEGEYRSAARMAKNGRRWDGIERRRRGRERSTASSSDPSCSASEGSAASSESDRDGRKTRRGRRASYSSCGSASSSLPPCGTDDDVGSGGDSEYVLLPLHRGVKAGRDATSSRRRTPRSRFARSQEESDSRSAYSDVSSSPSQRRHSRREGRERRSEGSPGDSIEGSRWAEGEETASDADVEVTTTEEDGEEDWIASSDWERQERHESRRFRRSRYRYLSSSTSAAGAPTAARRLLDERGSATASHPWLRRPHASARRRPHPDRESALSYFYLGWRRERPCYVSSQRERPPSVYLLPEGFVESCELRGSREARGTLLRARPEADEAEDARGRWRRTAERRGRSRRDEKEETRRGGDRGRQLERLSYSSPDSAESGAEPHAAASVSVSYHRGLGSQHTDGEYRLRRVARERDWQRRRREDRRSSSPASLDETDDDRSGCPQPSRHLNAQLTDTEKEEREHTGEEFEREDVEEREDAKFEKSGMPGGEAPVGGREFGKPSQARERGVTQDERDRDWHRDGQKGLLDPLRNPDSLAVCGRNRRLTLVHGSFSKASRGAEPSEADEPEYARRPRRDCAAERQGAARVSGGVGRAQGPKVEGESPRRNGWERGARESCAGRGRDERRREARLEGERGSEAHRRRRDRQGSGWRRVTRQQESGRPKQTVQRDARTRLSGLHAQGLGGREALWPEKTTRPSARKRRETRRVRAFSPRKERRRRQRLMGAADTLIALASRAFVCFEEGVKNHTTGEADFGIPEGRGQLDQAVFFEASDWLEQIEKAHHCEDMIVIFQAAVLHPRLSGPIVAALAAWAVAWLLPSLLPAAAPEAKAPSCLLDYGAVCALLRPSFRCSTLFSSPDPPRGAMRRAAEREGREKGAGDAGRANGGEREQAEAPTQPPATKTGADRPPAGNGRLVSMRCMLQAFLFSRSSFAVVFLTYFSSCLEDDRRLYSQKAASASLGSSLSSPSSALSSLASSASGSSPFSPDPSSLRPAASSATAARLPSVSRAGRRNPASAGLAAEHTEEGNEGRKRVAAFLASAAGDTVFAGKSGLTPGVCSQDFFLLFSKQEEREKREAALKLKLAEGQYAPSLFFAFPSASAAPAKAVSPVSSRPCGAGDPSGGDEAERTRTRDDREAECAKGAKATGKPPDAKAKEAEGDGHVTSATSTEPHAKTFCFSVQSASEGCALAPSLTALSSNGQSRFLERVAAEAEARTAALFLRLQHSRVFQDTLWDAPLLRVYILNLAVGLLLECPSSLSEDATRCLVPHSAPHPAACSLSLSGPYSLRPSCSAAPGPASSPPSPSLEPHFPCLLCLQGQCGGNRPLCVSRRRLLGPFFLLLASPARLWSFYTSEGSPQADAASLKGAKPPPVSKHENPETSGRENEPLAANAQTTDPATDAPPGHGPPPYWTSAECGAFPSLPAFHSPSLRDFLASVSRSAEHVAARVRSPEARCPALPALASPAPLVASPSASSLSCHEVFADADQAAGVLDSLLLHLGVSLLWLLSVQGCLASLSKAQQLSPSPVSPSPFTSSTGLPSVTSVSPLSSLLSLSPSSRLLARELRSAAFALVEWMRLVACARQTVLASLRLRCCSVWSSPSALGDPTSFSPLAAVGLSLLGLAAPLAASVCDALMPAAAPRVCAFCSAFPASVGPWPATSLPPREERRGDKTAKGEELGKMHGAGETQGGLRASDAHEPLEEMRQAAEKRAGRDSLRILWDLFVGQGSRHLREGEASDNGGDARVTQAARAASPSSVQAGDGEHSAAPVPSSFPSAAGSREVALLHLVFDALTGGPSGLCLTSSSSSFSHFSKSSLFASCASTSGLFERSVARGLIGLDGLVSLLSSGESGQAGGGQGGDANPEGSPFPGRGAADSLSLSQQALWPRGSDLPLRPLSTAAFTPRDTPMAVFLHSPAPAIYSKLGKLERLLRFSSDFTKSANHILLHAACLRRKAEARGVGTGDSQRDAERCAAAKGQAKLGGEAREGEDGEAARVTSLQLLRLKGCMCLPCGVDAVGDLCWSRFPFSSRPSSVVAGSSRFLPPLPFSTLLSGASSLSPGASRLLPSPSGAVTASLPLLLPLPLALHICAAAVLAAPGSVSVAFVCISTSLSSSFASWPVFCDPSLSLPSTASSPLQSSPNSISPSCCSSPPGSSFLLWGGEQGLEVESAPDACLLTPFLEDSEERAGRREAGVRTERAGQHLREETRGTGRETAVSPGAESPALQILPSLPFLRLCIWRILLLLQDRSLSPSLLSTAVSRVSPSFSPAARPAPVPVLGPAGMQRSDKEQNAKHAEVTPTAPPLKSLLPRCDQLVCANLYDVLAAEDSPSGPQSRPSASLPVRASSPAAWVSSPSADVASRAPGVESPLAEAARVVFPSAAASGTLLSLHSSARCFPSLASAPLSLPKSPVAAVAVPATCCFLLFSRLLWREICSDDNLLLEVGCWLCPDGDDGAWDFFLSPALDVPPPPAARQRASPSVSSGRTDLETLEHGPRPSPQETQEARERPPAARAAVLASQEIYVYRSELLQALAVALAFPVSPAPPRRRERWRLASNAGGARGKRTSRRRRGEGRERTTQSEWRRVSLADSRVDVSEERKNEEEMESTSPVSPDGGERLRRTSRDFPVSCASPRAQRDAVGERARPAYDAEDPRGRRRTRPGDLGPHRSSLPSIEKAESSSLEERHPRESRAGVRGSGKGHQSRTQLRASPGTGASLGARDPPPAVTSPAFLLRLCRFTAFRVLGVFLAKREREEYARTLESATHRALWEEGKAEGEKVEGEAAGSGKREATEAGEEESERDREEDSDEETEHVDARAHRQPEKARGRGLHCGGAETRKPKFGGERGDDCAGERRSGGSAFGAFWKEPRPRVSSSEERDRRPATPRREISDETGGSAAEEDLESEADERNARRDVHMHVLSGKADKTRMRPSRHVLPSLSRYGDAPGRGKAPPSRPSRACRVSLGEHLLRLNFFSLPLPSRPLFSVDAHIRGGESDSGQVPNRSGRYTVSPFCLGRERHLVEFMKASPASVASSPSRSPYSSFLVCSSPSAHRRNSSHSRSSSPRRSSSPSLSACVSASVSSTSFASVDPRSPFPAVHSSASSPRGVGQVCRRQVEPRDAPPGPVGDPSPSSPASPWPAQEIQAHGLESCLSLLDALRNVGAALASFGAQSRVGARRPRDCWQPSFASTIDRLLEQLLFLLLPGNANRVALASGPAGRRCPFSRASDWGEDAGDGSAASGEDERAWRSARRRGDSQTEERRTGERKMARPANERERSGRRPTEDAAFWGRKGGSHRQSDRQDSSDTYDGDEKDDNWTVTDGERRLVRGKSEATHRVGGSPSRCVAASNAAQRLLYDDVSAPEESEAGDGSSRSASPQSANRETYLRRQPAFSSSGPPLPSNAVLRLSRVTNPLFSPLVLHLLVRLLASTSARGLPVFFSRLAARLALWPSPQLLGSLLEERQKERRRSRHRQEGGQSEAEGAEASKAREDAEEEREREVLLLPARMAVALCRRCLTACEEEGRRFLPYVCDRQSDADKLERRETARKRAGESKENIHSPESENDLQTQTLNVIVPSSSSPSASPFPAVSSAAAAGGSARPFVGQGVCIVSWEEKEEHEAEKSLSLLTDLLSGLRLALWAALECWKETTLHFFPLLFLRAPAVAIPAESLPASPARYAFASSHPVPAPLHPEGCPGPLHYGATHSASLTFPVSAPRLANSAFAHWPSPSPGAPHRSVAGSKPRWDLSDAPEGRWESPPQGGREPQGGNGERGAARESSARDTERAEGRGALQTAIELHEIFAALRLTLQNLSCAGARFCLARQTHAEPDSGLSERWDFSKRQALWKGEVEVEMGRGEQEEGSRGANSERDGDKETVDAVGECPLDSYDENTYSVSRGGREADRRFAPKEVERGGKGEMASSPPHDHPRDSSLSSEQDGRGPQHVGEWGREARKPQMLNVGKVAQDIRRQKKRLALLRTTDEFVRNCVQTAAFLDHISRADLVPLVSRFAVPHPDSWPWHEPASEDGAVAPEESADGNDDARGGRDGSDAVREKAKGTAGLEGTGAAFGEGKGIQDSGERGERMGAAETHADMEEDVRGAQFAARDEQCTDADEGSICTHARAESDLGGGPQPSSVPLCVHPTSSLSSSQVLSSTFQHPRTGSAGIGWEVESHGDALTRTCFSAPVNEAPSDGHTRPSSWSAGALSRSLLSRISLEARQLSHLRSLLAQASQKDLSGEDTAEPDGASSEAGERRAGDFRSSVSDAPFIACTAVVSQHQRQQERGGDGDRRRFLDFSEGRKLEALKPPSVASTDRGSPPSSRGAFLEKEGSHMPAHMPEVREKKEGEPGCRSSSHSSFDLYERRERRRSRDEAEGDKDEERARKEEEEFAHLMSELIDPNFPDPMSVVDEAHPWPSRLSETDGEMSGKTKAHYSPADASRACAALRTRMALNGNKRKKPSCSEDAGAETARGQQPFFAPSERAGECEERQRGRTLLRPRKIRPVWFSFINSLFNPGSVAPNFRRDEAK</sequence>
<feature type="compositionally biased region" description="Basic and acidic residues" evidence="1">
    <location>
        <begin position="3019"/>
        <end position="3038"/>
    </location>
</feature>
<feature type="compositionally biased region" description="Basic and acidic residues" evidence="1">
    <location>
        <begin position="3921"/>
        <end position="3944"/>
    </location>
</feature>
<feature type="compositionally biased region" description="Basic and acidic residues" evidence="1">
    <location>
        <begin position="2870"/>
        <end position="2879"/>
    </location>
</feature>
<evidence type="ECO:0000256" key="1">
    <source>
        <dbReference type="SAM" id="MobiDB-lite"/>
    </source>
</evidence>
<feature type="compositionally biased region" description="Basic and acidic residues" evidence="1">
    <location>
        <begin position="787"/>
        <end position="802"/>
    </location>
</feature>
<feature type="compositionally biased region" description="Basic and acidic residues" evidence="1">
    <location>
        <begin position="2049"/>
        <end position="2066"/>
    </location>
</feature>
<feature type="compositionally biased region" description="Basic and acidic residues" evidence="1">
    <location>
        <begin position="3197"/>
        <end position="3210"/>
    </location>
</feature>
<feature type="compositionally biased region" description="Polar residues" evidence="1">
    <location>
        <begin position="3754"/>
        <end position="3765"/>
    </location>
</feature>
<feature type="compositionally biased region" description="Basic and acidic residues" evidence="1">
    <location>
        <begin position="4421"/>
        <end position="4438"/>
    </location>
</feature>
<proteinExistence type="predicted"/>
<feature type="compositionally biased region" description="Basic and acidic residues" evidence="1">
    <location>
        <begin position="4232"/>
        <end position="4259"/>
    </location>
</feature>
<feature type="region of interest" description="Disordered" evidence="1">
    <location>
        <begin position="3155"/>
        <end position="3342"/>
    </location>
</feature>
<feature type="region of interest" description="Disordered" evidence="1">
    <location>
        <begin position="116"/>
        <end position="148"/>
    </location>
</feature>
<accession>A0A0F7U7B8</accession>
<feature type="compositionally biased region" description="Basic residues" evidence="1">
    <location>
        <begin position="1084"/>
        <end position="1095"/>
    </location>
</feature>
<feature type="region of interest" description="Disordered" evidence="1">
    <location>
        <begin position="1357"/>
        <end position="1414"/>
    </location>
</feature>
<feature type="compositionally biased region" description="Basic and acidic residues" evidence="1">
    <location>
        <begin position="707"/>
        <end position="752"/>
    </location>
</feature>
<organism evidence="2">
    <name type="scientific">Neospora caninum (strain Liverpool)</name>
    <dbReference type="NCBI Taxonomy" id="572307"/>
    <lineage>
        <taxon>Eukaryota</taxon>
        <taxon>Sar</taxon>
        <taxon>Alveolata</taxon>
        <taxon>Apicomplexa</taxon>
        <taxon>Conoidasida</taxon>
        <taxon>Coccidia</taxon>
        <taxon>Eucoccidiorida</taxon>
        <taxon>Eimeriorina</taxon>
        <taxon>Sarcocystidae</taxon>
        <taxon>Neospora</taxon>
    </lineage>
</organism>
<feature type="compositionally biased region" description="Basic and acidic residues" evidence="1">
    <location>
        <begin position="2957"/>
        <end position="2986"/>
    </location>
</feature>
<feature type="compositionally biased region" description="Basic and acidic residues" evidence="1">
    <location>
        <begin position="4125"/>
        <end position="4137"/>
    </location>
</feature>
<feature type="compositionally biased region" description="Basic and acidic residues" evidence="1">
    <location>
        <begin position="1006"/>
        <end position="1025"/>
    </location>
</feature>
<feature type="region of interest" description="Disordered" evidence="1">
    <location>
        <begin position="4232"/>
        <end position="4344"/>
    </location>
</feature>
<feature type="compositionally biased region" description="Basic and acidic residues" evidence="1">
    <location>
        <begin position="883"/>
        <end position="909"/>
    </location>
</feature>
<feature type="compositionally biased region" description="Basic and acidic residues" evidence="1">
    <location>
        <begin position="4155"/>
        <end position="4170"/>
    </location>
</feature>
<feature type="compositionally biased region" description="Basic and acidic residues" evidence="1">
    <location>
        <begin position="3704"/>
        <end position="3718"/>
    </location>
</feature>
<feature type="compositionally biased region" description="Basic and acidic residues" evidence="1">
    <location>
        <begin position="4459"/>
        <end position="4476"/>
    </location>
</feature>
<feature type="compositionally biased region" description="Basic and acidic residues" evidence="1">
    <location>
        <begin position="841"/>
        <end position="853"/>
    </location>
</feature>
<feature type="region of interest" description="Disordered" evidence="1">
    <location>
        <begin position="3432"/>
        <end position="3456"/>
    </location>
</feature>
<feature type="region of interest" description="Disordered" evidence="1">
    <location>
        <begin position="4613"/>
        <end position="4640"/>
    </location>
</feature>
<feature type="compositionally biased region" description="Basic and acidic residues" evidence="1">
    <location>
        <begin position="3220"/>
        <end position="3240"/>
    </location>
</feature>
<feature type="compositionally biased region" description="Basic residues" evidence="1">
    <location>
        <begin position="502"/>
        <end position="511"/>
    </location>
</feature>
<feature type="compositionally biased region" description="Low complexity" evidence="1">
    <location>
        <begin position="455"/>
        <end position="466"/>
    </location>
</feature>
<feature type="compositionally biased region" description="Low complexity" evidence="1">
    <location>
        <begin position="165"/>
        <end position="184"/>
    </location>
</feature>
<feature type="region of interest" description="Disordered" evidence="1">
    <location>
        <begin position="3921"/>
        <end position="3949"/>
    </location>
</feature>
<feature type="compositionally biased region" description="Polar residues" evidence="1">
    <location>
        <begin position="4691"/>
        <end position="4701"/>
    </location>
</feature>
<feature type="region of interest" description="Disordered" evidence="1">
    <location>
        <begin position="51"/>
        <end position="71"/>
    </location>
</feature>
<feature type="compositionally biased region" description="Basic and acidic residues" evidence="1">
    <location>
        <begin position="2571"/>
        <end position="2596"/>
    </location>
</feature>
<protein>
    <submittedName>
        <fullName evidence="2">Uncharacterized protein</fullName>
    </submittedName>
</protein>
<feature type="region of interest" description="Disordered" evidence="1">
    <location>
        <begin position="2117"/>
        <end position="2161"/>
    </location>
</feature>
<evidence type="ECO:0000313" key="2">
    <source>
        <dbReference type="EMBL" id="CEL64956.1"/>
    </source>
</evidence>
<feature type="region of interest" description="Disordered" evidence="1">
    <location>
        <begin position="3744"/>
        <end position="3766"/>
    </location>
</feature>
<feature type="compositionally biased region" description="Basic and acidic residues" evidence="1">
    <location>
        <begin position="4863"/>
        <end position="4872"/>
    </location>
</feature>
<feature type="compositionally biased region" description="Basic and acidic residues" evidence="1">
    <location>
        <begin position="4280"/>
        <end position="4298"/>
    </location>
</feature>
<feature type="compositionally biased region" description="Acidic residues" evidence="1">
    <location>
        <begin position="562"/>
        <end position="584"/>
    </location>
</feature>
<feature type="region of interest" description="Disordered" evidence="1">
    <location>
        <begin position="2571"/>
        <end position="2604"/>
    </location>
</feature>
<feature type="compositionally biased region" description="Basic and acidic residues" evidence="1">
    <location>
        <begin position="3250"/>
        <end position="3274"/>
    </location>
</feature>
<feature type="compositionally biased region" description="Basic residues" evidence="1">
    <location>
        <begin position="638"/>
        <end position="651"/>
    </location>
</feature>
<feature type="compositionally biased region" description="Basic and acidic residues" evidence="1">
    <location>
        <begin position="1536"/>
        <end position="1547"/>
    </location>
</feature>
<feature type="compositionally biased region" description="Pro residues" evidence="1">
    <location>
        <begin position="3504"/>
        <end position="3520"/>
    </location>
</feature>
<feature type="compositionally biased region" description="Basic and acidic residues" evidence="1">
    <location>
        <begin position="2670"/>
        <end position="2681"/>
    </location>
</feature>
<feature type="compositionally biased region" description="Low complexity" evidence="1">
    <location>
        <begin position="3442"/>
        <end position="3456"/>
    </location>
</feature>
<feature type="compositionally biased region" description="Basic and acidic residues" evidence="1">
    <location>
        <begin position="954"/>
        <end position="965"/>
    </location>
</feature>
<feature type="compositionally biased region" description="Low complexity" evidence="1">
    <location>
        <begin position="226"/>
        <end position="241"/>
    </location>
</feature>
<feature type="region of interest" description="Disordered" evidence="1">
    <location>
        <begin position="1493"/>
        <end position="1553"/>
    </location>
</feature>
<feature type="compositionally biased region" description="Basic and acidic residues" evidence="1">
    <location>
        <begin position="2999"/>
        <end position="3008"/>
    </location>
</feature>
<feature type="compositionally biased region" description="Basic and acidic residues" evidence="1">
    <location>
        <begin position="1045"/>
        <end position="1059"/>
    </location>
</feature>
<feature type="compositionally biased region" description="Polar residues" evidence="1">
    <location>
        <begin position="124"/>
        <end position="135"/>
    </location>
</feature>
<reference evidence="2" key="1">
    <citation type="journal article" date="2015" name="PLoS ONE">
        <title>Comprehensive Evaluation of Toxoplasma gondii VEG and Neospora caninum LIV Genomes with Tachyzoite Stage Transcriptome and Proteome Defines Novel Transcript Features.</title>
        <authorList>
            <person name="Ramaprasad A."/>
            <person name="Mourier T."/>
            <person name="Naeem R."/>
            <person name="Malas T.B."/>
            <person name="Moussa E."/>
            <person name="Panigrahi A."/>
            <person name="Vermont S.J."/>
            <person name="Otto T.D."/>
            <person name="Wastling J."/>
            <person name="Pain A."/>
        </authorList>
    </citation>
    <scope>NUCLEOTIDE SEQUENCE</scope>
    <source>
        <strain evidence="2">Liverpool</strain>
    </source>
</reference>
<feature type="compositionally biased region" description="Acidic residues" evidence="1">
    <location>
        <begin position="3177"/>
        <end position="3196"/>
    </location>
</feature>
<feature type="compositionally biased region" description="Low complexity" evidence="1">
    <location>
        <begin position="422"/>
        <end position="440"/>
    </location>
</feature>
<feature type="region of interest" description="Disordered" evidence="1">
    <location>
        <begin position="165"/>
        <end position="654"/>
    </location>
</feature>
<feature type="region of interest" description="Disordered" evidence="1">
    <location>
        <begin position="3843"/>
        <end position="3878"/>
    </location>
</feature>
<feature type="compositionally biased region" description="Basic and acidic residues" evidence="1">
    <location>
        <begin position="3867"/>
        <end position="3878"/>
    </location>
</feature>
<feature type="region of interest" description="Disordered" evidence="1">
    <location>
        <begin position="2650"/>
        <end position="2688"/>
    </location>
</feature>
<feature type="compositionally biased region" description="Low complexity" evidence="1">
    <location>
        <begin position="2857"/>
        <end position="2867"/>
    </location>
</feature>
<feature type="region of interest" description="Disordered" evidence="1">
    <location>
        <begin position="1745"/>
        <end position="1774"/>
    </location>
</feature>